<accession>A0A918CN69</accession>
<comment type="caution">
    <text evidence="1">The sequence shown here is derived from an EMBL/GenBank/DDBJ whole genome shotgun (WGS) entry which is preliminary data.</text>
</comment>
<evidence type="ECO:0000313" key="1">
    <source>
        <dbReference type="EMBL" id="GGR29817.1"/>
    </source>
</evidence>
<evidence type="ECO:0000313" key="2">
    <source>
        <dbReference type="Proteomes" id="UP000610303"/>
    </source>
</evidence>
<organism evidence="1 2">
    <name type="scientific">Agromyces mediolanus</name>
    <name type="common">Corynebacterium mediolanum</name>
    <dbReference type="NCBI Taxonomy" id="41986"/>
    <lineage>
        <taxon>Bacteria</taxon>
        <taxon>Bacillati</taxon>
        <taxon>Actinomycetota</taxon>
        <taxon>Actinomycetes</taxon>
        <taxon>Micrococcales</taxon>
        <taxon>Microbacteriaceae</taxon>
        <taxon>Agromyces</taxon>
    </lineage>
</organism>
<sequence length="162" mass="16540">MAAPDPADLTTWVISGAGFGPVTRGAAYPGVAEPLTAFELSPVDEICPTLFTLEGEDTAALLLIVSAAGDVVEEVWVSGSPDASGALPVAPRTVEGIGLGSSIDELTAAYPELQQVGQLSAEGFGYAVGDEELGWVDFIVVEDVVTSIGSSAEPRAPKEFCG</sequence>
<dbReference type="AlphaFoldDB" id="A0A918CN69"/>
<dbReference type="Proteomes" id="UP000610303">
    <property type="component" value="Unassembled WGS sequence"/>
</dbReference>
<reference evidence="1" key="1">
    <citation type="journal article" date="2014" name="Int. J. Syst. Evol. Microbiol.">
        <title>Complete genome sequence of Corynebacterium casei LMG S-19264T (=DSM 44701T), isolated from a smear-ripened cheese.</title>
        <authorList>
            <consortium name="US DOE Joint Genome Institute (JGI-PGF)"/>
            <person name="Walter F."/>
            <person name="Albersmeier A."/>
            <person name="Kalinowski J."/>
            <person name="Ruckert C."/>
        </authorList>
    </citation>
    <scope>NUCLEOTIDE SEQUENCE</scope>
    <source>
        <strain evidence="1">JCM 3346</strain>
    </source>
</reference>
<gene>
    <name evidence="1" type="ORF">GCM10010196_24770</name>
</gene>
<keyword evidence="2" id="KW-1185">Reference proteome</keyword>
<proteinExistence type="predicted"/>
<protein>
    <submittedName>
        <fullName evidence="1">Uncharacterized protein</fullName>
    </submittedName>
</protein>
<name>A0A918CN69_AGRME</name>
<reference evidence="1" key="2">
    <citation type="submission" date="2020-09" db="EMBL/GenBank/DDBJ databases">
        <authorList>
            <person name="Sun Q."/>
            <person name="Ohkuma M."/>
        </authorList>
    </citation>
    <scope>NUCLEOTIDE SEQUENCE</scope>
    <source>
        <strain evidence="1">JCM 3346</strain>
    </source>
</reference>
<dbReference type="EMBL" id="BMRJ01000002">
    <property type="protein sequence ID" value="GGR29817.1"/>
    <property type="molecule type" value="Genomic_DNA"/>
</dbReference>